<protein>
    <recommendedName>
        <fullName evidence="3">DUF1150 family protein</fullName>
    </recommendedName>
</protein>
<name>A0A1G8V1I2_9RHOB</name>
<dbReference type="Pfam" id="PF06620">
    <property type="entry name" value="DUF1150"/>
    <property type="match status" value="1"/>
</dbReference>
<dbReference type="AlphaFoldDB" id="A0A1G8V1I2"/>
<dbReference type="STRING" id="571298.SAMN04488026_102051"/>
<evidence type="ECO:0000313" key="1">
    <source>
        <dbReference type="EMBL" id="SDJ59903.1"/>
    </source>
</evidence>
<dbReference type="EMBL" id="FNEK01000020">
    <property type="protein sequence ID" value="SDJ59903.1"/>
    <property type="molecule type" value="Genomic_DNA"/>
</dbReference>
<evidence type="ECO:0008006" key="3">
    <source>
        <dbReference type="Google" id="ProtNLM"/>
    </source>
</evidence>
<accession>A0A1G8V1I2</accession>
<sequence length="77" mass="8783">MDYKLPIGNEERGGRPIVYVRPVEVADLPQEVREQVGDEEVLYSVHDANGQRLALVKGRRLAFELARQNDMEPVNVH</sequence>
<dbReference type="InterPro" id="IPR009531">
    <property type="entry name" value="DUF1150"/>
</dbReference>
<evidence type="ECO:0000313" key="2">
    <source>
        <dbReference type="Proteomes" id="UP000199382"/>
    </source>
</evidence>
<dbReference type="OrthoDB" id="7205167at2"/>
<reference evidence="1 2" key="1">
    <citation type="submission" date="2016-10" db="EMBL/GenBank/DDBJ databases">
        <authorList>
            <person name="de Groot N.N."/>
        </authorList>
    </citation>
    <scope>NUCLEOTIDE SEQUENCE [LARGE SCALE GENOMIC DNA]</scope>
    <source>
        <strain evidence="1 2">DSM 25294</strain>
    </source>
</reference>
<dbReference type="RefSeq" id="WP_093155584.1">
    <property type="nucleotide sequence ID" value="NZ_FNEK01000020.1"/>
</dbReference>
<proteinExistence type="predicted"/>
<dbReference type="Proteomes" id="UP000199382">
    <property type="component" value="Unassembled WGS sequence"/>
</dbReference>
<gene>
    <name evidence="1" type="ORF">SAMN04488026_102051</name>
</gene>
<keyword evidence="2" id="KW-1185">Reference proteome</keyword>
<organism evidence="1 2">
    <name type="scientific">Aliiruegeria lutimaris</name>
    <dbReference type="NCBI Taxonomy" id="571298"/>
    <lineage>
        <taxon>Bacteria</taxon>
        <taxon>Pseudomonadati</taxon>
        <taxon>Pseudomonadota</taxon>
        <taxon>Alphaproteobacteria</taxon>
        <taxon>Rhodobacterales</taxon>
        <taxon>Roseobacteraceae</taxon>
        <taxon>Aliiruegeria</taxon>
    </lineage>
</organism>